<proteinExistence type="predicted"/>
<keyword evidence="2" id="KW-1185">Reference proteome</keyword>
<protein>
    <submittedName>
        <fullName evidence="3">Secreted protein</fullName>
    </submittedName>
</protein>
<accession>A0A1I7Y1Z1</accession>
<dbReference type="WBParaSite" id="L893_g11917.t1">
    <property type="protein sequence ID" value="L893_g11917.t1"/>
    <property type="gene ID" value="L893_g11917"/>
</dbReference>
<name>A0A1I7Y1Z1_9BILA</name>
<feature type="chain" id="PRO_5009311712" evidence="1">
    <location>
        <begin position="18"/>
        <end position="310"/>
    </location>
</feature>
<evidence type="ECO:0000313" key="3">
    <source>
        <dbReference type="WBParaSite" id="L893_g11917.t1"/>
    </source>
</evidence>
<evidence type="ECO:0000256" key="1">
    <source>
        <dbReference type="SAM" id="SignalP"/>
    </source>
</evidence>
<feature type="signal peptide" evidence="1">
    <location>
        <begin position="1"/>
        <end position="17"/>
    </location>
</feature>
<dbReference type="AlphaFoldDB" id="A0A1I7Y1Z1"/>
<sequence length="310" mass="36256">MLLRWTLLVALAGLLHADRLVPEDLTRSMRGFADRLRSIYESNSRIEYVERFAVSQTLCRQLAMMLQWTLLVALAELLHADRLVPEGLTRSMRGFADRLRSSYESNSRIEYVERDVQKQLEGWIEVHSSDFYETTQEFQEKIQSFFDDRSKAIKKQLEGWIEVHSSDFYETTQDFQGKIQSFFDDRSKAIKNIVSTSESSTQSMLYSSHRLVDDAECDRFKEQISNEDLRWQPLRTRKKPLKSGVHVNVETFVCGRYTVVNGEEFCLFRKLRDTRLRMERESRDSEGVSGQPPVGKGEITAVYRNLQWAH</sequence>
<keyword evidence="1" id="KW-0732">Signal</keyword>
<reference evidence="3" key="1">
    <citation type="submission" date="2016-11" db="UniProtKB">
        <authorList>
            <consortium name="WormBaseParasite"/>
        </authorList>
    </citation>
    <scope>IDENTIFICATION</scope>
</reference>
<evidence type="ECO:0000313" key="2">
    <source>
        <dbReference type="Proteomes" id="UP000095287"/>
    </source>
</evidence>
<dbReference type="Proteomes" id="UP000095287">
    <property type="component" value="Unplaced"/>
</dbReference>
<organism evidence="2 3">
    <name type="scientific">Steinernema glaseri</name>
    <dbReference type="NCBI Taxonomy" id="37863"/>
    <lineage>
        <taxon>Eukaryota</taxon>
        <taxon>Metazoa</taxon>
        <taxon>Ecdysozoa</taxon>
        <taxon>Nematoda</taxon>
        <taxon>Chromadorea</taxon>
        <taxon>Rhabditida</taxon>
        <taxon>Tylenchina</taxon>
        <taxon>Panagrolaimomorpha</taxon>
        <taxon>Strongyloidoidea</taxon>
        <taxon>Steinernematidae</taxon>
        <taxon>Steinernema</taxon>
    </lineage>
</organism>